<dbReference type="InterPro" id="IPR024983">
    <property type="entry name" value="CHAT_dom"/>
</dbReference>
<dbReference type="KEGG" id="ttq:NIES37_60490"/>
<dbReference type="EMBL" id="AP018248">
    <property type="protein sequence ID" value="BAZ02041.1"/>
    <property type="molecule type" value="Genomic_DNA"/>
</dbReference>
<dbReference type="RefSeq" id="WP_096581989.1">
    <property type="nucleotide sequence ID" value="NZ_CAWNJS010000001.1"/>
</dbReference>
<feature type="domain" description="CHAT" evidence="2">
    <location>
        <begin position="643"/>
        <end position="920"/>
    </location>
</feature>
<evidence type="ECO:0000313" key="4">
    <source>
        <dbReference type="Proteomes" id="UP000218785"/>
    </source>
</evidence>
<dbReference type="InterPro" id="IPR019734">
    <property type="entry name" value="TPR_rpt"/>
</dbReference>
<accession>A0A1Z4N8J0</accession>
<dbReference type="AlphaFoldDB" id="A0A1Z4N8J0"/>
<reference evidence="3 4" key="1">
    <citation type="submission" date="2017-06" db="EMBL/GenBank/DDBJ databases">
        <title>Genome sequencing of cyanobaciteial culture collection at National Institute for Environmental Studies (NIES).</title>
        <authorList>
            <person name="Hirose Y."/>
            <person name="Shimura Y."/>
            <person name="Fujisawa T."/>
            <person name="Nakamura Y."/>
            <person name="Kawachi M."/>
        </authorList>
    </citation>
    <scope>NUCLEOTIDE SEQUENCE [LARGE SCALE GENOMIC DNA]</scope>
    <source>
        <strain evidence="3 4">NIES-37</strain>
    </source>
</reference>
<dbReference type="PROSITE" id="PS50005">
    <property type="entry name" value="TPR"/>
    <property type="match status" value="1"/>
</dbReference>
<dbReference type="SUPFAM" id="SSF48452">
    <property type="entry name" value="TPR-like"/>
    <property type="match status" value="2"/>
</dbReference>
<sequence length="922" mass="102614">MFYKKYRRLLVFILSALLGLLSSLSIPAWSNSSSQQVRNSQESEKLSTPQLPITNYQLPITQSPALDLAREGQQRYNAGQLEAAAKLWQRAAEAYQKAGDREGMSKSLINKSQALQDLGLYPTACKTVLQALAIKNPACSPNQIDEVQKTFAQQQGSLSLTQGIGLHSLGDILRKQGLLQQSQEILQLSLSAMGESPAKSGVLLSLGNTQRLLGNQSRDRWDYDAVTEIIDRKSLADALAPYQQAFNYYSQGAKLASAPAIPKIQAQLNHFQLLLDIQKWWGEQTQRRIASWTRFNEADLIQRAQDFLSQLQSQLNQDAQALQGEIASQLGNLSPSRAAIYAQINFAESLMQSEQLDKVEPVLSTALQQARNLQDRQAESYALGYLGKLYQKQGKFSQATTLTQQALMLAQEQNINGDAREVTYLWQSQLGRLLRKQGDSKGAIAAYTAAFSTLQSLRSDLNANNQDVQFDFIQEVKPVYVELVDLLLQSNLSAEELNSLIVSNAGLKEQKSTTKQPQERLELARRVIESLQLAELDNFFQDPCSETTNVAVQIDNIDPHAAVIYPIVLPDRLEVIASLPGKSLQEVKIPISEQKVNETLDRLYDNLDNASINTSARNIVFTSNPDPKEFQDNLQTLLPIFGEVYNWLIKPFEAELDSNKIQTLVFVLNGRLQRVPIAALYNGQNYLIEKYSVALVPSLQLINPKQLQRRPLKVLAAGVSEQLKVQGEYFAALVNVPKELDQIKQTFPSSKKLLNQEFTAKTIQKQLQANFPVVHLATHGLFSSNPQRNFIITGDAKSISINELSTLLRGQDRAVELLVLSACETATGDERAVLGLAGMAVRSGARSTLATLWPVGDASTTKLMGQFYQDLKQPGVKQADALRNAQRSLLESLKQNPPFPQLKNLPPHPYYWAPYVLVGNWQ</sequence>
<evidence type="ECO:0000259" key="2">
    <source>
        <dbReference type="Pfam" id="PF12770"/>
    </source>
</evidence>
<evidence type="ECO:0000313" key="3">
    <source>
        <dbReference type="EMBL" id="BAZ02041.1"/>
    </source>
</evidence>
<gene>
    <name evidence="3" type="ORF">NIES37_60490</name>
</gene>
<dbReference type="PANTHER" id="PTHR10098:SF112">
    <property type="entry name" value="SLR0380 PROTEIN"/>
    <property type="match status" value="1"/>
</dbReference>
<keyword evidence="1" id="KW-0802">TPR repeat</keyword>
<dbReference type="Proteomes" id="UP000218785">
    <property type="component" value="Chromosome"/>
</dbReference>
<feature type="repeat" description="TPR" evidence="1">
    <location>
        <begin position="380"/>
        <end position="413"/>
    </location>
</feature>
<dbReference type="PANTHER" id="PTHR10098">
    <property type="entry name" value="RAPSYN-RELATED"/>
    <property type="match status" value="1"/>
</dbReference>
<evidence type="ECO:0000256" key="1">
    <source>
        <dbReference type="PROSITE-ProRule" id="PRU00339"/>
    </source>
</evidence>
<name>A0A1Z4N8J0_9CYAN</name>
<keyword evidence="4" id="KW-1185">Reference proteome</keyword>
<dbReference type="Gene3D" id="1.25.40.10">
    <property type="entry name" value="Tetratricopeptide repeat domain"/>
    <property type="match status" value="2"/>
</dbReference>
<dbReference type="InterPro" id="IPR011990">
    <property type="entry name" value="TPR-like_helical_dom_sf"/>
</dbReference>
<organism evidence="3 4">
    <name type="scientific">Tolypothrix tenuis PCC 7101</name>
    <dbReference type="NCBI Taxonomy" id="231146"/>
    <lineage>
        <taxon>Bacteria</taxon>
        <taxon>Bacillati</taxon>
        <taxon>Cyanobacteriota</taxon>
        <taxon>Cyanophyceae</taxon>
        <taxon>Nostocales</taxon>
        <taxon>Tolypothrichaceae</taxon>
        <taxon>Tolypothrix</taxon>
    </lineage>
</organism>
<dbReference type="Pfam" id="PF12770">
    <property type="entry name" value="CHAT"/>
    <property type="match status" value="1"/>
</dbReference>
<protein>
    <recommendedName>
        <fullName evidence="2">CHAT domain-containing protein</fullName>
    </recommendedName>
</protein>
<proteinExistence type="predicted"/>
<dbReference type="SMART" id="SM00028">
    <property type="entry name" value="TPR"/>
    <property type="match status" value="5"/>
</dbReference>